<feature type="region of interest" description="Disordered" evidence="1">
    <location>
        <begin position="1"/>
        <end position="31"/>
    </location>
</feature>
<dbReference type="Proteomes" id="UP000541444">
    <property type="component" value="Unassembled WGS sequence"/>
</dbReference>
<dbReference type="EMBL" id="JACGCM010001859">
    <property type="protein sequence ID" value="KAF6147985.1"/>
    <property type="molecule type" value="Genomic_DNA"/>
</dbReference>
<organism evidence="2 3">
    <name type="scientific">Kingdonia uniflora</name>
    <dbReference type="NCBI Taxonomy" id="39325"/>
    <lineage>
        <taxon>Eukaryota</taxon>
        <taxon>Viridiplantae</taxon>
        <taxon>Streptophyta</taxon>
        <taxon>Embryophyta</taxon>
        <taxon>Tracheophyta</taxon>
        <taxon>Spermatophyta</taxon>
        <taxon>Magnoliopsida</taxon>
        <taxon>Ranunculales</taxon>
        <taxon>Circaeasteraceae</taxon>
        <taxon>Kingdonia</taxon>
    </lineage>
</organism>
<evidence type="ECO:0000313" key="2">
    <source>
        <dbReference type="EMBL" id="KAF6147985.1"/>
    </source>
</evidence>
<comment type="caution">
    <text evidence="2">The sequence shown here is derived from an EMBL/GenBank/DDBJ whole genome shotgun (WGS) entry which is preliminary data.</text>
</comment>
<proteinExistence type="predicted"/>
<reference evidence="2 3" key="1">
    <citation type="journal article" date="2020" name="IScience">
        <title>Genome Sequencing of the Endangered Kingdonia uniflora (Circaeasteraceae, Ranunculales) Reveals Potential Mechanisms of Evolutionary Specialization.</title>
        <authorList>
            <person name="Sun Y."/>
            <person name="Deng T."/>
            <person name="Zhang A."/>
            <person name="Moore M.J."/>
            <person name="Landis J.B."/>
            <person name="Lin N."/>
            <person name="Zhang H."/>
            <person name="Zhang X."/>
            <person name="Huang J."/>
            <person name="Zhang X."/>
            <person name="Sun H."/>
            <person name="Wang H."/>
        </authorList>
    </citation>
    <scope>NUCLEOTIDE SEQUENCE [LARGE SCALE GENOMIC DNA]</scope>
    <source>
        <strain evidence="2">TB1705</strain>
        <tissue evidence="2">Leaf</tissue>
    </source>
</reference>
<protein>
    <submittedName>
        <fullName evidence="2">Uncharacterized protein</fullName>
    </submittedName>
</protein>
<feature type="compositionally biased region" description="Low complexity" evidence="1">
    <location>
        <begin position="1"/>
        <end position="15"/>
    </location>
</feature>
<accession>A0A7J7LZE2</accession>
<evidence type="ECO:0000256" key="1">
    <source>
        <dbReference type="SAM" id="MobiDB-lite"/>
    </source>
</evidence>
<evidence type="ECO:0000313" key="3">
    <source>
        <dbReference type="Proteomes" id="UP000541444"/>
    </source>
</evidence>
<keyword evidence="3" id="KW-1185">Reference proteome</keyword>
<dbReference type="AlphaFoldDB" id="A0A7J7LZE2"/>
<gene>
    <name evidence="2" type="ORF">GIB67_024160</name>
</gene>
<name>A0A7J7LZE2_9MAGN</name>
<sequence>MLPPLRSMSSSLNPMEQSPIPSPIHVGGSHKHFDTSGGGYVVRKNSTKFISHFGNLCENIFLHIIQVGQPFLISLKIPFGRRYATNMYFLKQQKENL</sequence>